<name>A0AAE2BWE9_9LAMI</name>
<sequence length="129" mass="14801">MTAKDLVRAGSRWRIGSSHSVSAWQDPWLPRAPSFRAITHLLQGESSLLVYALITETNREWNVVVITNLFWPEGQDLILQIPLSSITRLDWLLWHYSKNGLFSIRSAYHLAHSLKYHAGTSEGCWNWGL</sequence>
<evidence type="ECO:0000313" key="1">
    <source>
        <dbReference type="EMBL" id="KAK4400326.1"/>
    </source>
</evidence>
<dbReference type="Proteomes" id="UP001289374">
    <property type="component" value="Unassembled WGS sequence"/>
</dbReference>
<reference evidence="1" key="1">
    <citation type="submission" date="2020-06" db="EMBL/GenBank/DDBJ databases">
        <authorList>
            <person name="Li T."/>
            <person name="Hu X."/>
            <person name="Zhang T."/>
            <person name="Song X."/>
            <person name="Zhang H."/>
            <person name="Dai N."/>
            <person name="Sheng W."/>
            <person name="Hou X."/>
            <person name="Wei L."/>
        </authorList>
    </citation>
    <scope>NUCLEOTIDE SEQUENCE</scope>
    <source>
        <strain evidence="1">K16</strain>
        <tissue evidence="1">Leaf</tissue>
    </source>
</reference>
<gene>
    <name evidence="1" type="ORF">Sango_1138700</name>
</gene>
<proteinExistence type="predicted"/>
<reference evidence="1" key="2">
    <citation type="journal article" date="2024" name="Plant">
        <title>Genomic evolution and insights into agronomic trait innovations of Sesamum species.</title>
        <authorList>
            <person name="Miao H."/>
            <person name="Wang L."/>
            <person name="Qu L."/>
            <person name="Liu H."/>
            <person name="Sun Y."/>
            <person name="Le M."/>
            <person name="Wang Q."/>
            <person name="Wei S."/>
            <person name="Zheng Y."/>
            <person name="Lin W."/>
            <person name="Duan Y."/>
            <person name="Cao H."/>
            <person name="Xiong S."/>
            <person name="Wang X."/>
            <person name="Wei L."/>
            <person name="Li C."/>
            <person name="Ma Q."/>
            <person name="Ju M."/>
            <person name="Zhao R."/>
            <person name="Li G."/>
            <person name="Mu C."/>
            <person name="Tian Q."/>
            <person name="Mei H."/>
            <person name="Zhang T."/>
            <person name="Gao T."/>
            <person name="Zhang H."/>
        </authorList>
    </citation>
    <scope>NUCLEOTIDE SEQUENCE</scope>
    <source>
        <strain evidence="1">K16</strain>
    </source>
</reference>
<organism evidence="1 2">
    <name type="scientific">Sesamum angolense</name>
    <dbReference type="NCBI Taxonomy" id="2727404"/>
    <lineage>
        <taxon>Eukaryota</taxon>
        <taxon>Viridiplantae</taxon>
        <taxon>Streptophyta</taxon>
        <taxon>Embryophyta</taxon>
        <taxon>Tracheophyta</taxon>
        <taxon>Spermatophyta</taxon>
        <taxon>Magnoliopsida</taxon>
        <taxon>eudicotyledons</taxon>
        <taxon>Gunneridae</taxon>
        <taxon>Pentapetalae</taxon>
        <taxon>asterids</taxon>
        <taxon>lamiids</taxon>
        <taxon>Lamiales</taxon>
        <taxon>Pedaliaceae</taxon>
        <taxon>Sesamum</taxon>
    </lineage>
</organism>
<comment type="caution">
    <text evidence="1">The sequence shown here is derived from an EMBL/GenBank/DDBJ whole genome shotgun (WGS) entry which is preliminary data.</text>
</comment>
<keyword evidence="2" id="KW-1185">Reference proteome</keyword>
<protein>
    <submittedName>
        <fullName evidence="1">Uncharacterized protein</fullName>
    </submittedName>
</protein>
<evidence type="ECO:0000313" key="2">
    <source>
        <dbReference type="Proteomes" id="UP001289374"/>
    </source>
</evidence>
<dbReference type="AlphaFoldDB" id="A0AAE2BWE9"/>
<dbReference type="EMBL" id="JACGWL010000006">
    <property type="protein sequence ID" value="KAK4400326.1"/>
    <property type="molecule type" value="Genomic_DNA"/>
</dbReference>
<accession>A0AAE2BWE9</accession>